<keyword evidence="5 11" id="KW-0547">Nucleotide-binding</keyword>
<dbReference type="KEGG" id="gdi:GDI1565"/>
<dbReference type="PANTHER" id="PTHR30042">
    <property type="entry name" value="POTASSIUM-TRANSPORTING ATPASE C CHAIN"/>
    <property type="match status" value="1"/>
</dbReference>
<reference evidence="13 14" key="1">
    <citation type="journal article" date="2009" name="BMC Genomics">
        <title>Complete genome sequence of the sugarcane nitrogen-fixing endophyte Gluconacetobacter diazotrophicus Pal5.</title>
        <authorList>
            <person name="Bertalan M."/>
            <person name="Albano R."/>
            <person name="Padua V."/>
            <person name="Rouws L."/>
            <person name="Rojas C."/>
            <person name="Hemerly A."/>
            <person name="Teixeira K."/>
            <person name="Schwab S."/>
            <person name="Araujo J."/>
            <person name="Oliveira A."/>
            <person name="Franca L."/>
            <person name="Magalhaes V."/>
            <person name="Alqueres S."/>
            <person name="Cardoso A."/>
            <person name="Almeida W."/>
            <person name="Loureiro M.M."/>
            <person name="Nogueira E."/>
            <person name="Cidade D."/>
            <person name="Oliveira D."/>
            <person name="Simao T."/>
            <person name="Macedo J."/>
            <person name="Valadao A."/>
            <person name="Dreschsel M."/>
            <person name="Freitas F."/>
            <person name="Vidal M."/>
            <person name="Guedes H."/>
            <person name="Rodrigues E."/>
            <person name="Meneses C."/>
            <person name="Brioso P."/>
            <person name="Pozzer L."/>
            <person name="Figueiredo D."/>
            <person name="Montano H."/>
            <person name="Junior J."/>
            <person name="Filho G."/>
            <person name="Flores V."/>
            <person name="Ferreira B."/>
            <person name="Branco A."/>
            <person name="Gonzalez P."/>
            <person name="Guillobel H."/>
            <person name="Lemos M."/>
            <person name="Seibel L."/>
            <person name="Macedo J."/>
            <person name="Alves-Ferreira M."/>
            <person name="Sachetto-Martins G."/>
            <person name="Coelho A."/>
            <person name="Santos E."/>
            <person name="Amaral G."/>
            <person name="Neves A."/>
            <person name="Pacheco A.B."/>
            <person name="Carvalho D."/>
            <person name="Lery L."/>
            <person name="Bisch P."/>
            <person name="Rossle S.C."/>
            <person name="Urmenyi T."/>
            <person name="Kruger W.V."/>
            <person name="Martins O."/>
            <person name="Baldani J.I."/>
            <person name="Ferreira P.C."/>
        </authorList>
    </citation>
    <scope>NUCLEOTIDE SEQUENCE [LARGE SCALE GENOMIC DNA]</scope>
    <source>
        <strain evidence="14">ATCC 49037 / DSM 5601 / CCUG 37298 / CIP 103539 / LMG 7603 / PAl5</strain>
    </source>
</reference>
<keyword evidence="7 11" id="KW-0630">Potassium</keyword>
<name>A9HGJ3_GLUDA</name>
<evidence type="ECO:0000256" key="12">
    <source>
        <dbReference type="SAM" id="MobiDB-lite"/>
    </source>
</evidence>
<dbReference type="InterPro" id="IPR003820">
    <property type="entry name" value="KdpC"/>
</dbReference>
<evidence type="ECO:0000256" key="4">
    <source>
        <dbReference type="ARBA" id="ARBA00022692"/>
    </source>
</evidence>
<dbReference type="Proteomes" id="UP000001176">
    <property type="component" value="Chromosome"/>
</dbReference>
<evidence type="ECO:0000313" key="13">
    <source>
        <dbReference type="EMBL" id="CAP55508.1"/>
    </source>
</evidence>
<evidence type="ECO:0000256" key="3">
    <source>
        <dbReference type="ARBA" id="ARBA00022538"/>
    </source>
</evidence>
<evidence type="ECO:0000313" key="14">
    <source>
        <dbReference type="Proteomes" id="UP000001176"/>
    </source>
</evidence>
<evidence type="ECO:0000256" key="7">
    <source>
        <dbReference type="ARBA" id="ARBA00022958"/>
    </source>
</evidence>
<keyword evidence="14" id="KW-1185">Reference proteome</keyword>
<dbReference type="GO" id="GO:0005886">
    <property type="term" value="C:plasma membrane"/>
    <property type="evidence" value="ECO:0007669"/>
    <property type="project" value="UniProtKB-SubCell"/>
</dbReference>
<keyword evidence="9 11" id="KW-0406">Ion transport</keyword>
<comment type="similarity">
    <text evidence="11">Belongs to the KdpC family.</text>
</comment>
<protein>
    <recommendedName>
        <fullName evidence="11">Potassium-transporting ATPase KdpC subunit</fullName>
    </recommendedName>
    <alternativeName>
        <fullName evidence="11">ATP phosphohydrolase [potassium-transporting] C chain</fullName>
    </alternativeName>
    <alternativeName>
        <fullName evidence="11">Potassium-binding and translocating subunit C</fullName>
    </alternativeName>
    <alternativeName>
        <fullName evidence="11">Potassium-translocating ATPase C chain</fullName>
    </alternativeName>
</protein>
<dbReference type="Pfam" id="PF02669">
    <property type="entry name" value="KdpC"/>
    <property type="match status" value="1"/>
</dbReference>
<evidence type="ECO:0000256" key="9">
    <source>
        <dbReference type="ARBA" id="ARBA00023065"/>
    </source>
</evidence>
<gene>
    <name evidence="11 13" type="primary">kdpC</name>
    <name evidence="13" type="ordered locus">GDI1565</name>
</gene>
<dbReference type="NCBIfam" id="NF001454">
    <property type="entry name" value="PRK00315.1"/>
    <property type="match status" value="1"/>
</dbReference>
<dbReference type="NCBIfam" id="TIGR00681">
    <property type="entry name" value="kdpC"/>
    <property type="match status" value="1"/>
</dbReference>
<keyword evidence="10 11" id="KW-0472">Membrane</keyword>
<accession>A9HGJ3</accession>
<feature type="region of interest" description="Disordered" evidence="12">
    <location>
        <begin position="40"/>
        <end position="66"/>
    </location>
</feature>
<keyword evidence="4 11" id="KW-0812">Transmembrane</keyword>
<comment type="function">
    <text evidence="11">Part of the high-affinity ATP-driven potassium transport (or Kdp) system, which catalyzes the hydrolysis of ATP coupled with the electrogenic transport of potassium into the cytoplasm. This subunit acts as a catalytic chaperone that increases the ATP-binding affinity of the ATP-hydrolyzing subunit KdpB by the formation of a transient KdpB/KdpC/ATP ternary complex.</text>
</comment>
<proteinExistence type="inferred from homology"/>
<dbReference type="EMBL" id="AM889285">
    <property type="protein sequence ID" value="CAP55508.1"/>
    <property type="molecule type" value="Genomic_DNA"/>
</dbReference>
<keyword evidence="3 11" id="KW-0633">Potassium transport</keyword>
<keyword evidence="8 11" id="KW-1133">Transmembrane helix</keyword>
<dbReference type="GO" id="GO:0005524">
    <property type="term" value="F:ATP binding"/>
    <property type="evidence" value="ECO:0007669"/>
    <property type="project" value="UniProtKB-UniRule"/>
</dbReference>
<dbReference type="AlphaFoldDB" id="A9HGJ3"/>
<evidence type="ECO:0000256" key="1">
    <source>
        <dbReference type="ARBA" id="ARBA00022448"/>
    </source>
</evidence>
<evidence type="ECO:0000256" key="10">
    <source>
        <dbReference type="ARBA" id="ARBA00023136"/>
    </source>
</evidence>
<comment type="subunit">
    <text evidence="11">The system is composed of three essential subunits: KdpA, KdpB and KdpC.</text>
</comment>
<dbReference type="PIRSF" id="PIRSF001296">
    <property type="entry name" value="K_ATPase_KdpC"/>
    <property type="match status" value="1"/>
</dbReference>
<dbReference type="GO" id="GO:0008556">
    <property type="term" value="F:P-type potassium transmembrane transporter activity"/>
    <property type="evidence" value="ECO:0007669"/>
    <property type="project" value="InterPro"/>
</dbReference>
<evidence type="ECO:0000256" key="8">
    <source>
        <dbReference type="ARBA" id="ARBA00022989"/>
    </source>
</evidence>
<evidence type="ECO:0000256" key="5">
    <source>
        <dbReference type="ARBA" id="ARBA00022741"/>
    </source>
</evidence>
<keyword evidence="11" id="KW-0997">Cell inner membrane</keyword>
<dbReference type="HAMAP" id="MF_00276">
    <property type="entry name" value="KdpC"/>
    <property type="match status" value="1"/>
</dbReference>
<comment type="subcellular location">
    <subcellularLocation>
        <location evidence="11">Cell inner membrane</location>
        <topology evidence="11">Single-pass membrane protein</topology>
    </subcellularLocation>
</comment>
<sequence>MIYPLAVTGVAGVLFPRQAGGSLVLVDGKPVGSELIGQNFTSPRYFHPRPSATSGPDPVDASKSGPLPYNAAASVGSNLGPTSKSLVDRVTASVAALRAENPEAVRKGLAIPVDLVTTSGSGLDPDISPEGARFQVPRIAAARSIPEERIHDLILRMTQAPVAGILGEARINVLRLNLALDAMK</sequence>
<evidence type="ECO:0000256" key="11">
    <source>
        <dbReference type="HAMAP-Rule" id="MF_00276"/>
    </source>
</evidence>
<evidence type="ECO:0000256" key="2">
    <source>
        <dbReference type="ARBA" id="ARBA00022475"/>
    </source>
</evidence>
<evidence type="ECO:0000256" key="6">
    <source>
        <dbReference type="ARBA" id="ARBA00022840"/>
    </source>
</evidence>
<keyword evidence="2 11" id="KW-1003">Cell membrane</keyword>
<keyword evidence="1 11" id="KW-0813">Transport</keyword>
<dbReference type="PANTHER" id="PTHR30042:SF2">
    <property type="entry name" value="POTASSIUM-TRANSPORTING ATPASE KDPC SUBUNIT"/>
    <property type="match status" value="1"/>
</dbReference>
<keyword evidence="6 11" id="KW-0067">ATP-binding</keyword>
<organism evidence="13 14">
    <name type="scientific">Gluconacetobacter diazotrophicus (strain ATCC 49037 / DSM 5601 / CCUG 37298 / CIP 103539 / LMG 7603 / PAl5)</name>
    <dbReference type="NCBI Taxonomy" id="272568"/>
    <lineage>
        <taxon>Bacteria</taxon>
        <taxon>Pseudomonadati</taxon>
        <taxon>Pseudomonadota</taxon>
        <taxon>Alphaproteobacteria</taxon>
        <taxon>Acetobacterales</taxon>
        <taxon>Acetobacteraceae</taxon>
        <taxon>Gluconacetobacter</taxon>
    </lineage>
</organism>